<sequence length="180" mass="19880">MRDAFDTASHDQYDKKLIVRVLSETKTVAVLGASANPVRPSYFVVKYLLDKGYEVWPINPGQAGKQICGAMTYASLSDLPAAPNMVDIFRTPDAVPGITDEILPMERLPQFVWMQLGVRDDESAKRLEDAGITVIMNRCPKIEYARLSGEISWSGVNSRVLSSKKPVSGHKVQSLGIRRG</sequence>
<proteinExistence type="predicted"/>
<dbReference type="Pfam" id="PF13380">
    <property type="entry name" value="CoA_binding_2"/>
    <property type="match status" value="1"/>
</dbReference>
<keyword evidence="3" id="KW-1185">Reference proteome</keyword>
<dbReference type="InterPro" id="IPR003781">
    <property type="entry name" value="CoA-bd"/>
</dbReference>
<dbReference type="InterPro" id="IPR036291">
    <property type="entry name" value="NAD(P)-bd_dom_sf"/>
</dbReference>
<dbReference type="SUPFAM" id="SSF51735">
    <property type="entry name" value="NAD(P)-binding Rossmann-fold domains"/>
    <property type="match status" value="1"/>
</dbReference>
<reference evidence="2 3" key="1">
    <citation type="submission" date="2018-10" db="EMBL/GenBank/DDBJ databases">
        <title>Notoacmeibacter sp. M2BS9Y-3-1, whole genome shotgun sequence.</title>
        <authorList>
            <person name="Tuo L."/>
        </authorList>
    </citation>
    <scope>NUCLEOTIDE SEQUENCE [LARGE SCALE GENOMIC DNA]</scope>
    <source>
        <strain evidence="2 3">M2BS9Y-3-1</strain>
    </source>
</reference>
<dbReference type="EMBL" id="RCWN01000001">
    <property type="protein sequence ID" value="RLQ87334.1"/>
    <property type="molecule type" value="Genomic_DNA"/>
</dbReference>
<dbReference type="SMART" id="SM00881">
    <property type="entry name" value="CoA_binding"/>
    <property type="match status" value="1"/>
</dbReference>
<dbReference type="PANTHER" id="PTHR33303">
    <property type="entry name" value="CYTOPLASMIC PROTEIN-RELATED"/>
    <property type="match status" value="1"/>
</dbReference>
<dbReference type="Proteomes" id="UP000281094">
    <property type="component" value="Unassembled WGS sequence"/>
</dbReference>
<dbReference type="Gene3D" id="3.40.50.720">
    <property type="entry name" value="NAD(P)-binding Rossmann-like Domain"/>
    <property type="match status" value="1"/>
</dbReference>
<feature type="domain" description="CoA-binding" evidence="1">
    <location>
        <begin position="21"/>
        <end position="118"/>
    </location>
</feature>
<dbReference type="RefSeq" id="WP_121644302.1">
    <property type="nucleotide sequence ID" value="NZ_RCWN01000001.1"/>
</dbReference>
<evidence type="ECO:0000259" key="1">
    <source>
        <dbReference type="SMART" id="SM00881"/>
    </source>
</evidence>
<dbReference type="AlphaFoldDB" id="A0A3L7JA87"/>
<comment type="caution">
    <text evidence="2">The sequence shown here is derived from an EMBL/GenBank/DDBJ whole genome shotgun (WGS) entry which is preliminary data.</text>
</comment>
<protein>
    <submittedName>
        <fullName evidence="2">CoA-binding protein</fullName>
    </submittedName>
</protein>
<evidence type="ECO:0000313" key="3">
    <source>
        <dbReference type="Proteomes" id="UP000281094"/>
    </source>
</evidence>
<name>A0A3L7JA87_9HYPH</name>
<accession>A0A3L7JA87</accession>
<organism evidence="2 3">
    <name type="scientific">Notoacmeibacter ruber</name>
    <dbReference type="NCBI Taxonomy" id="2670375"/>
    <lineage>
        <taxon>Bacteria</taxon>
        <taxon>Pseudomonadati</taxon>
        <taxon>Pseudomonadota</taxon>
        <taxon>Alphaproteobacteria</taxon>
        <taxon>Hyphomicrobiales</taxon>
        <taxon>Notoacmeibacteraceae</taxon>
        <taxon>Notoacmeibacter</taxon>
    </lineage>
</organism>
<gene>
    <name evidence="2" type="ORF">D8780_03040</name>
</gene>
<evidence type="ECO:0000313" key="2">
    <source>
        <dbReference type="EMBL" id="RLQ87334.1"/>
    </source>
</evidence>
<dbReference type="PANTHER" id="PTHR33303:SF2">
    <property type="entry name" value="COA-BINDING DOMAIN-CONTAINING PROTEIN"/>
    <property type="match status" value="1"/>
</dbReference>